<dbReference type="EMBL" id="GGEC01041461">
    <property type="protein sequence ID" value="MBX21945.1"/>
    <property type="molecule type" value="Transcribed_RNA"/>
</dbReference>
<sequence>MEAYLSCRKVIEIHNNRVNLATKIVARCTKRNSKLLMMLYGVARSDEMSTTLRNQKKSLTVPQRKPGG</sequence>
<dbReference type="AlphaFoldDB" id="A0A2P2LVG2"/>
<organism evidence="1">
    <name type="scientific">Rhizophora mucronata</name>
    <name type="common">Asiatic mangrove</name>
    <dbReference type="NCBI Taxonomy" id="61149"/>
    <lineage>
        <taxon>Eukaryota</taxon>
        <taxon>Viridiplantae</taxon>
        <taxon>Streptophyta</taxon>
        <taxon>Embryophyta</taxon>
        <taxon>Tracheophyta</taxon>
        <taxon>Spermatophyta</taxon>
        <taxon>Magnoliopsida</taxon>
        <taxon>eudicotyledons</taxon>
        <taxon>Gunneridae</taxon>
        <taxon>Pentapetalae</taxon>
        <taxon>rosids</taxon>
        <taxon>fabids</taxon>
        <taxon>Malpighiales</taxon>
        <taxon>Rhizophoraceae</taxon>
        <taxon>Rhizophora</taxon>
    </lineage>
</organism>
<name>A0A2P2LVG2_RHIMU</name>
<accession>A0A2P2LVG2</accession>
<protein>
    <recommendedName>
        <fullName evidence="2">Transposase</fullName>
    </recommendedName>
</protein>
<evidence type="ECO:0008006" key="2">
    <source>
        <dbReference type="Google" id="ProtNLM"/>
    </source>
</evidence>
<evidence type="ECO:0000313" key="1">
    <source>
        <dbReference type="EMBL" id="MBX21945.1"/>
    </source>
</evidence>
<proteinExistence type="predicted"/>
<reference evidence="1" key="1">
    <citation type="submission" date="2018-02" db="EMBL/GenBank/DDBJ databases">
        <title>Rhizophora mucronata_Transcriptome.</title>
        <authorList>
            <person name="Meera S.P."/>
            <person name="Sreeshan A."/>
            <person name="Augustine A."/>
        </authorList>
    </citation>
    <scope>NUCLEOTIDE SEQUENCE</scope>
    <source>
        <tissue evidence="1">Leaf</tissue>
    </source>
</reference>